<reference evidence="1" key="1">
    <citation type="submission" date="2023-03" db="EMBL/GenBank/DDBJ databases">
        <title>Chromosome-scale reference genome and RAD-based genetic map of yellow starthistle (Centaurea solstitialis) reveal putative structural variation and QTLs associated with invader traits.</title>
        <authorList>
            <person name="Reatini B."/>
            <person name="Cang F.A."/>
            <person name="Jiang Q."/>
            <person name="Mckibben M.T.W."/>
            <person name="Barker M.S."/>
            <person name="Rieseberg L.H."/>
            <person name="Dlugosch K.M."/>
        </authorList>
    </citation>
    <scope>NUCLEOTIDE SEQUENCE</scope>
    <source>
        <strain evidence="1">CAN-66</strain>
        <tissue evidence="1">Leaf</tissue>
    </source>
</reference>
<dbReference type="AlphaFoldDB" id="A0AA38W5M4"/>
<dbReference type="Gene3D" id="3.10.10.10">
    <property type="entry name" value="HIV Type 1 Reverse Transcriptase, subunit A, domain 1"/>
    <property type="match status" value="1"/>
</dbReference>
<evidence type="ECO:0000313" key="2">
    <source>
        <dbReference type="Proteomes" id="UP001172457"/>
    </source>
</evidence>
<dbReference type="EMBL" id="JARYMX010000005">
    <property type="protein sequence ID" value="KAJ9547607.1"/>
    <property type="molecule type" value="Genomic_DNA"/>
</dbReference>
<dbReference type="Proteomes" id="UP001172457">
    <property type="component" value="Chromosome 5"/>
</dbReference>
<dbReference type="SUPFAM" id="SSF56672">
    <property type="entry name" value="DNA/RNA polymerases"/>
    <property type="match status" value="1"/>
</dbReference>
<comment type="caution">
    <text evidence="1">The sequence shown here is derived from an EMBL/GenBank/DDBJ whole genome shotgun (WGS) entry which is preliminary data.</text>
</comment>
<protein>
    <submittedName>
        <fullName evidence="1">Uncharacterized protein</fullName>
    </submittedName>
</protein>
<keyword evidence="2" id="KW-1185">Reference proteome</keyword>
<dbReference type="CDD" id="cd00303">
    <property type="entry name" value="retropepsin_like"/>
    <property type="match status" value="1"/>
</dbReference>
<evidence type="ECO:0000313" key="1">
    <source>
        <dbReference type="EMBL" id="KAJ9547607.1"/>
    </source>
</evidence>
<accession>A0AA38W5M4</accession>
<sequence length="688" mass="78313">MEGGAKTMKNNRTLCIDEYHDFKAKDGELLKDTYTSLGNEWLHLTMSMRATLDLETTSLADLYGTLAAQESIVLQMRRSIGGPLALVAEGSSVKGKEKEERKEERKKKKVLEAIERKSTKSCGKMGKSEKSGIEVLRVREVIILVPRMEIIETFYAGLNNESRLRLDSYSGGIFAYKTEKEARKLLDDLEAHHLDWSTDEEETKPVQLSEVTPTQEELRYKCERCGYAHPTKLCTWQQAPHIPRLIPQEELIEMMLSQFMIGQGTVSTNIYQQIQIFASHIACLHKGLGHILRAVKETYPHVHTDTEDPAEVFITTRGGKVVEGPSMPEANQIPNFQVVEPEAELPSNQTEGGKQEVVRPKESVPIPNPARVPYPARLRKEKKEAQYRKFIDLIKQVNIYVPLVDLIAGMPNYMKFIKELVSNKENLGVRRDRISECRIALVELGASINLMPLSFYQKLGLGYLKDTRMTIQLADRSTKYPVGIAKDVLVQVDKFFFPADFVILDIKDEVKVPLILGRPFLNTAQAVINVAERQLSLGIGEDRITFSIDQGMSYAISTDDRDYEDNFNQSLEMELNNHLYETRKVEHENMEIPQVEGEDKFEEIKQEDKQGRLNPKMQEVVKKEVIKLLDTGIIYPISDSPWVSPVYVVPKKGGLTVVTSDNNELVPTRTVTGWRVYRLELLDEEFSF</sequence>
<dbReference type="PANTHER" id="PTHR33067">
    <property type="entry name" value="RNA-DIRECTED DNA POLYMERASE-RELATED"/>
    <property type="match status" value="1"/>
</dbReference>
<dbReference type="InterPro" id="IPR043502">
    <property type="entry name" value="DNA/RNA_pol_sf"/>
</dbReference>
<gene>
    <name evidence="1" type="ORF">OSB04_020150</name>
</gene>
<dbReference type="InterPro" id="IPR021109">
    <property type="entry name" value="Peptidase_aspartic_dom_sf"/>
</dbReference>
<dbReference type="Gene3D" id="2.40.70.10">
    <property type="entry name" value="Acid Proteases"/>
    <property type="match status" value="1"/>
</dbReference>
<name>A0AA38W5M4_9ASTR</name>
<dbReference type="PANTHER" id="PTHR33067:SF35">
    <property type="entry name" value="ASPARTIC PEPTIDASE DDI1-TYPE DOMAIN-CONTAINING PROTEIN"/>
    <property type="match status" value="1"/>
</dbReference>
<proteinExistence type="predicted"/>
<organism evidence="1 2">
    <name type="scientific">Centaurea solstitialis</name>
    <name type="common">yellow star-thistle</name>
    <dbReference type="NCBI Taxonomy" id="347529"/>
    <lineage>
        <taxon>Eukaryota</taxon>
        <taxon>Viridiplantae</taxon>
        <taxon>Streptophyta</taxon>
        <taxon>Embryophyta</taxon>
        <taxon>Tracheophyta</taxon>
        <taxon>Spermatophyta</taxon>
        <taxon>Magnoliopsida</taxon>
        <taxon>eudicotyledons</taxon>
        <taxon>Gunneridae</taxon>
        <taxon>Pentapetalae</taxon>
        <taxon>asterids</taxon>
        <taxon>campanulids</taxon>
        <taxon>Asterales</taxon>
        <taxon>Asteraceae</taxon>
        <taxon>Carduoideae</taxon>
        <taxon>Cardueae</taxon>
        <taxon>Centaureinae</taxon>
        <taxon>Centaurea</taxon>
    </lineage>
</organism>